<proteinExistence type="predicted"/>
<feature type="region of interest" description="Disordered" evidence="1">
    <location>
        <begin position="1"/>
        <end position="29"/>
    </location>
</feature>
<sequence length="215" mass="22025">MSNRIHHSHSLSHGHSRSHNHSMSLGGCSSGGGSRLRNCSNSSGSGYSSSSDTVYHIQFAPGCIVAATPSAVNSSCSSGGNSSYFPLMPPSPIGAVPPTDMMMATTMEGLITPAAAAAAAAAANGWCASPTTPSTQCSSRINLAGSWLDLGSDSENEDAHRGSGLSLRGRRKGSHSSTKDAGGSSSRAALANLKELTRRSSMHFRKLTSRSGTNN</sequence>
<evidence type="ECO:0000256" key="1">
    <source>
        <dbReference type="SAM" id="MobiDB-lite"/>
    </source>
</evidence>
<comment type="caution">
    <text evidence="2">The sequence shown here is derived from an EMBL/GenBank/DDBJ whole genome shotgun (WGS) entry which is preliminary data.</text>
</comment>
<organism evidence="2 3">
    <name type="scientific">Coemansia spiralis</name>
    <dbReference type="NCBI Taxonomy" id="417178"/>
    <lineage>
        <taxon>Eukaryota</taxon>
        <taxon>Fungi</taxon>
        <taxon>Fungi incertae sedis</taxon>
        <taxon>Zoopagomycota</taxon>
        <taxon>Kickxellomycotina</taxon>
        <taxon>Kickxellomycetes</taxon>
        <taxon>Kickxellales</taxon>
        <taxon>Kickxellaceae</taxon>
        <taxon>Coemansia</taxon>
    </lineage>
</organism>
<protein>
    <submittedName>
        <fullName evidence="2">Uncharacterized protein</fullName>
    </submittedName>
</protein>
<feature type="compositionally biased region" description="Basic residues" evidence="1">
    <location>
        <begin position="1"/>
        <end position="20"/>
    </location>
</feature>
<dbReference type="AlphaFoldDB" id="A0A9W8G0I7"/>
<dbReference type="EMBL" id="JANBTW010000235">
    <property type="protein sequence ID" value="KAJ2668051.1"/>
    <property type="molecule type" value="Genomic_DNA"/>
</dbReference>
<evidence type="ECO:0000313" key="2">
    <source>
        <dbReference type="EMBL" id="KAJ2668051.1"/>
    </source>
</evidence>
<reference evidence="2" key="1">
    <citation type="submission" date="2022-07" db="EMBL/GenBank/DDBJ databases">
        <title>Phylogenomic reconstructions and comparative analyses of Kickxellomycotina fungi.</title>
        <authorList>
            <person name="Reynolds N.K."/>
            <person name="Stajich J.E."/>
            <person name="Barry K."/>
            <person name="Grigoriev I.V."/>
            <person name="Crous P."/>
            <person name="Smith M.E."/>
        </authorList>
    </citation>
    <scope>NUCLEOTIDE SEQUENCE</scope>
    <source>
        <strain evidence="2">NRRL 3115</strain>
    </source>
</reference>
<accession>A0A9W8G0I7</accession>
<dbReference type="OrthoDB" id="5561938at2759"/>
<dbReference type="PROSITE" id="PS51257">
    <property type="entry name" value="PROKAR_LIPOPROTEIN"/>
    <property type="match status" value="1"/>
</dbReference>
<evidence type="ECO:0000313" key="3">
    <source>
        <dbReference type="Proteomes" id="UP001151518"/>
    </source>
</evidence>
<feature type="region of interest" description="Disordered" evidence="1">
    <location>
        <begin position="151"/>
        <end position="190"/>
    </location>
</feature>
<dbReference type="Proteomes" id="UP001151518">
    <property type="component" value="Unassembled WGS sequence"/>
</dbReference>
<gene>
    <name evidence="2" type="ORF">GGI25_006496</name>
</gene>
<name>A0A9W8G0I7_9FUNG</name>